<sequence length="540" mass="57011">MHDALDETVARARAERLLPEGAARPGGEQRPWPVVLLTALGAWLAALPLLGVVGLLLGPILNNPVGPYFVGVLLLVGSAVVLRSAQVPLFIEQLAVPGVLVGGGALGFGLYQHLPHAAASLAMAAVAIGLALGLRQAWLQALLGVAAASLVGLSLVEPRGWFRWHSAELMWTVCHLLLAIACTAPWWPGVWRRRGAALESLLSGWWLTVLVGLAALAGMTFLVGGVMGGGLAGEVAREVGATAGRGPGVMQVLRGASAVLALLAVAWVWRAWRGARHPALVAVAVCAAALSFFMATLGGALFALAVLLVERRWRLAALAGVAAAWIVGAFYYALAWDLATKALVLVAVGAVVGAVVWWLRAPREPAAEVARAPLGRHAWYVGGATAITLLVAASAIWQKQELIARGQPVFVALAPVDPRSLMQGDYMRLNFIVPVALLDAPPSATAERPKVVARRDARGVAALHRVARPGEVLGPDEFLFELTPKGGGWILVSDAWFFREGEAELWAKARFGEFRVMPDGRALLVGMADETLRPIKSVKE</sequence>
<feature type="transmembrane region" description="Helical" evidence="1">
    <location>
        <begin position="117"/>
        <end position="134"/>
    </location>
</feature>
<protein>
    <submittedName>
        <fullName evidence="3">GDYXXLXY domain-containing protein</fullName>
    </submittedName>
</protein>
<dbReference type="Pfam" id="PF14345">
    <property type="entry name" value="GDYXXLXY"/>
    <property type="match status" value="1"/>
</dbReference>
<dbReference type="RefSeq" id="WP_316701124.1">
    <property type="nucleotide sequence ID" value="NZ_CP136336.1"/>
</dbReference>
<organism evidence="3 4">
    <name type="scientific">Piscinibacter gummiphilus</name>
    <dbReference type="NCBI Taxonomy" id="946333"/>
    <lineage>
        <taxon>Bacteria</taxon>
        <taxon>Pseudomonadati</taxon>
        <taxon>Pseudomonadota</taxon>
        <taxon>Betaproteobacteria</taxon>
        <taxon>Burkholderiales</taxon>
        <taxon>Sphaerotilaceae</taxon>
        <taxon>Piscinibacter</taxon>
    </lineage>
</organism>
<feature type="transmembrane region" description="Helical" evidence="1">
    <location>
        <begin position="34"/>
        <end position="59"/>
    </location>
</feature>
<proteinExistence type="predicted"/>
<evidence type="ECO:0000313" key="4">
    <source>
        <dbReference type="Proteomes" id="UP001303946"/>
    </source>
</evidence>
<feature type="transmembrane region" description="Helical" evidence="1">
    <location>
        <begin position="379"/>
        <end position="397"/>
    </location>
</feature>
<keyword evidence="1" id="KW-1133">Transmembrane helix</keyword>
<reference evidence="3 4" key="1">
    <citation type="submission" date="2023-10" db="EMBL/GenBank/DDBJ databases">
        <title>Bacteria for the degradation of biodegradable plastic PBAT(Polybutylene adipate terephthalate).</title>
        <authorList>
            <person name="Weon H.-Y."/>
            <person name="Yeon J."/>
        </authorList>
    </citation>
    <scope>NUCLEOTIDE SEQUENCE [LARGE SCALE GENOMIC DNA]</scope>
    <source>
        <strain evidence="3 4">SBD 7-3</strain>
    </source>
</reference>
<feature type="transmembrane region" description="Helical" evidence="1">
    <location>
        <begin position="203"/>
        <end position="232"/>
    </location>
</feature>
<dbReference type="InterPro" id="IPR025513">
    <property type="entry name" value="DUF4401"/>
</dbReference>
<feature type="transmembrane region" description="Helical" evidence="1">
    <location>
        <begin position="279"/>
        <end position="309"/>
    </location>
</feature>
<name>A0ABZ0CZC4_9BURK</name>
<feature type="transmembrane region" description="Helical" evidence="1">
    <location>
        <begin position="141"/>
        <end position="157"/>
    </location>
</feature>
<feature type="transmembrane region" description="Helical" evidence="1">
    <location>
        <begin position="169"/>
        <end position="191"/>
    </location>
</feature>
<evidence type="ECO:0000256" key="1">
    <source>
        <dbReference type="SAM" id="Phobius"/>
    </source>
</evidence>
<dbReference type="Pfam" id="PF14351">
    <property type="entry name" value="DUF4401"/>
    <property type="match status" value="1"/>
</dbReference>
<evidence type="ECO:0000259" key="2">
    <source>
        <dbReference type="Pfam" id="PF14351"/>
    </source>
</evidence>
<dbReference type="Proteomes" id="UP001303946">
    <property type="component" value="Chromosome"/>
</dbReference>
<keyword evidence="4" id="KW-1185">Reference proteome</keyword>
<dbReference type="InterPro" id="IPR025833">
    <property type="entry name" value="GDYXXLXY"/>
</dbReference>
<feature type="transmembrane region" description="Helical" evidence="1">
    <location>
        <begin position="94"/>
        <end position="111"/>
    </location>
</feature>
<feature type="transmembrane region" description="Helical" evidence="1">
    <location>
        <begin position="252"/>
        <end position="272"/>
    </location>
</feature>
<feature type="domain" description="DUF4401" evidence="2">
    <location>
        <begin position="31"/>
        <end position="359"/>
    </location>
</feature>
<feature type="transmembrane region" description="Helical" evidence="1">
    <location>
        <begin position="342"/>
        <end position="359"/>
    </location>
</feature>
<gene>
    <name evidence="3" type="ORF">RXV79_26230</name>
</gene>
<keyword evidence="1" id="KW-0472">Membrane</keyword>
<evidence type="ECO:0000313" key="3">
    <source>
        <dbReference type="EMBL" id="WOB08385.1"/>
    </source>
</evidence>
<dbReference type="EMBL" id="CP136336">
    <property type="protein sequence ID" value="WOB08385.1"/>
    <property type="molecule type" value="Genomic_DNA"/>
</dbReference>
<feature type="transmembrane region" description="Helical" evidence="1">
    <location>
        <begin position="65"/>
        <end position="82"/>
    </location>
</feature>
<accession>A0ABZ0CZC4</accession>
<keyword evidence="1" id="KW-0812">Transmembrane</keyword>
<feature type="transmembrane region" description="Helical" evidence="1">
    <location>
        <begin position="315"/>
        <end position="335"/>
    </location>
</feature>